<comment type="catalytic activity">
    <reaction evidence="2">
        <text>2 GTP = 3',3'-c-di-GMP + 2 diphosphate</text>
        <dbReference type="Rhea" id="RHEA:24898"/>
        <dbReference type="ChEBI" id="CHEBI:33019"/>
        <dbReference type="ChEBI" id="CHEBI:37565"/>
        <dbReference type="ChEBI" id="CHEBI:58805"/>
        <dbReference type="EC" id="2.7.7.65"/>
    </reaction>
</comment>
<sequence length="507" mass="55783">MLGLLYFFCFMVPSHDPPLRYRTLSPWKLWRHGTPGERALLLGGWGLLLLLSIALGLASVIGRWSGLPLQLGGVQVYISIYPPLLICLWLSLCWGWGWGAVPAYLATLSLALYAGMPWYWALLFACANPLGFAIMVMGYQAIAMRRDLRGLSALLFYVQLSFVASIFSSSGALLWWYTNGIDRTAMLAIWQGWWLGSFVQSLFIVGPLMALGWPAIDAWQARHPALMSTPAGDPRRAVLRLLAAVTAAVIAYGFLTLHLSSAQVELLRRLPGAALGPALEVMLQSSWVFFGVFSLIVLFMAFFGYQLFVHWQHSVDQLLAELQHANRSLETLAHTDALTGLLNRRAADERLLAEWHRTVRTGSGAALVMLDIDHFKQINDRYGHLAGDTVIRTLAQAIKAEVREMDIASRYGGEEFLVILPQTGTQGARGFAERLRRRAETCEAVHAGEVIRSTISLGLAELSARDPAHLSALDRADQALYSAKKAGRNRTECAPAAGEAPSGALRA</sequence>
<dbReference type="SUPFAM" id="SSF55073">
    <property type="entry name" value="Nucleotide cyclase"/>
    <property type="match status" value="1"/>
</dbReference>
<dbReference type="NCBIfam" id="TIGR00254">
    <property type="entry name" value="GGDEF"/>
    <property type="match status" value="1"/>
</dbReference>
<gene>
    <name evidence="6" type="ORF">ABDJ40_22405</name>
</gene>
<keyword evidence="4" id="KW-1133">Transmembrane helix</keyword>
<evidence type="ECO:0000313" key="6">
    <source>
        <dbReference type="EMBL" id="MEO3715535.1"/>
    </source>
</evidence>
<dbReference type="Pfam" id="PF00990">
    <property type="entry name" value="GGDEF"/>
    <property type="match status" value="1"/>
</dbReference>
<dbReference type="CDD" id="cd01949">
    <property type="entry name" value="GGDEF"/>
    <property type="match status" value="1"/>
</dbReference>
<feature type="transmembrane region" description="Helical" evidence="4">
    <location>
        <begin position="237"/>
        <end position="259"/>
    </location>
</feature>
<evidence type="ECO:0000256" key="1">
    <source>
        <dbReference type="ARBA" id="ARBA00012528"/>
    </source>
</evidence>
<comment type="caution">
    <text evidence="6">The sequence shown here is derived from an EMBL/GenBank/DDBJ whole genome shotgun (WGS) entry which is preliminary data.</text>
</comment>
<dbReference type="EC" id="2.7.7.65" evidence="1"/>
<name>A0ABV0GKJ0_9BURK</name>
<feature type="transmembrane region" description="Helical" evidence="4">
    <location>
        <begin position="74"/>
        <end position="98"/>
    </location>
</feature>
<feature type="transmembrane region" description="Helical" evidence="4">
    <location>
        <begin position="118"/>
        <end position="142"/>
    </location>
</feature>
<feature type="transmembrane region" description="Helical" evidence="4">
    <location>
        <begin position="287"/>
        <end position="308"/>
    </location>
</feature>
<dbReference type="InterPro" id="IPR043128">
    <property type="entry name" value="Rev_trsase/Diguanyl_cyclase"/>
</dbReference>
<accession>A0ABV0GKJ0</accession>
<protein>
    <recommendedName>
        <fullName evidence="1">diguanylate cyclase</fullName>
        <ecNumber evidence="1">2.7.7.65</ecNumber>
    </recommendedName>
</protein>
<dbReference type="InterPro" id="IPR029787">
    <property type="entry name" value="Nucleotide_cyclase"/>
</dbReference>
<feature type="transmembrane region" description="Helical" evidence="4">
    <location>
        <begin position="197"/>
        <end position="216"/>
    </location>
</feature>
<dbReference type="PANTHER" id="PTHR45138:SF9">
    <property type="entry name" value="DIGUANYLATE CYCLASE DGCM-RELATED"/>
    <property type="match status" value="1"/>
</dbReference>
<dbReference type="RefSeq" id="WP_347613054.1">
    <property type="nucleotide sequence ID" value="NZ_JBDPZC010000015.1"/>
</dbReference>
<feature type="domain" description="GGDEF" evidence="5">
    <location>
        <begin position="363"/>
        <end position="496"/>
    </location>
</feature>
<feature type="region of interest" description="Disordered" evidence="3">
    <location>
        <begin position="488"/>
        <end position="507"/>
    </location>
</feature>
<dbReference type="EMBL" id="JBDPZC010000015">
    <property type="protein sequence ID" value="MEO3715535.1"/>
    <property type="molecule type" value="Genomic_DNA"/>
</dbReference>
<dbReference type="GO" id="GO:0052621">
    <property type="term" value="F:diguanylate cyclase activity"/>
    <property type="evidence" value="ECO:0007669"/>
    <property type="project" value="UniProtKB-EC"/>
</dbReference>
<dbReference type="Proteomes" id="UP001462640">
    <property type="component" value="Unassembled WGS sequence"/>
</dbReference>
<keyword evidence="6" id="KW-0808">Transferase</keyword>
<dbReference type="InterPro" id="IPR050469">
    <property type="entry name" value="Diguanylate_Cyclase"/>
</dbReference>
<reference evidence="6 7" key="1">
    <citation type="submission" date="2024-05" db="EMBL/GenBank/DDBJ databases">
        <title>Roseateles sp. 2.12 16S ribosomal RNA gene Genome sequencing and assembly.</title>
        <authorList>
            <person name="Woo H."/>
        </authorList>
    </citation>
    <scope>NUCLEOTIDE SEQUENCE [LARGE SCALE GENOMIC DNA]</scope>
    <source>
        <strain evidence="6 7">2.12</strain>
    </source>
</reference>
<dbReference type="Gene3D" id="3.30.70.270">
    <property type="match status" value="1"/>
</dbReference>
<evidence type="ECO:0000313" key="7">
    <source>
        <dbReference type="Proteomes" id="UP001462640"/>
    </source>
</evidence>
<dbReference type="PANTHER" id="PTHR45138">
    <property type="entry name" value="REGULATORY COMPONENTS OF SENSORY TRANSDUCTION SYSTEM"/>
    <property type="match status" value="1"/>
</dbReference>
<feature type="transmembrane region" description="Helical" evidence="4">
    <location>
        <begin position="38"/>
        <end position="62"/>
    </location>
</feature>
<organism evidence="6 7">
    <name type="scientific">Roseateles flavus</name>
    <dbReference type="NCBI Taxonomy" id="3149041"/>
    <lineage>
        <taxon>Bacteria</taxon>
        <taxon>Pseudomonadati</taxon>
        <taxon>Pseudomonadota</taxon>
        <taxon>Betaproteobacteria</taxon>
        <taxon>Burkholderiales</taxon>
        <taxon>Sphaerotilaceae</taxon>
        <taxon>Roseateles</taxon>
    </lineage>
</organism>
<evidence type="ECO:0000259" key="5">
    <source>
        <dbReference type="PROSITE" id="PS50887"/>
    </source>
</evidence>
<keyword evidence="7" id="KW-1185">Reference proteome</keyword>
<dbReference type="InterPro" id="IPR000160">
    <property type="entry name" value="GGDEF_dom"/>
</dbReference>
<keyword evidence="4" id="KW-0472">Membrane</keyword>
<evidence type="ECO:0000256" key="3">
    <source>
        <dbReference type="SAM" id="MobiDB-lite"/>
    </source>
</evidence>
<feature type="transmembrane region" description="Helical" evidence="4">
    <location>
        <begin position="154"/>
        <end position="177"/>
    </location>
</feature>
<evidence type="ECO:0000256" key="4">
    <source>
        <dbReference type="SAM" id="Phobius"/>
    </source>
</evidence>
<keyword evidence="6" id="KW-0548">Nucleotidyltransferase</keyword>
<keyword evidence="4" id="KW-0812">Transmembrane</keyword>
<dbReference type="PROSITE" id="PS50887">
    <property type="entry name" value="GGDEF"/>
    <property type="match status" value="1"/>
</dbReference>
<evidence type="ECO:0000256" key="2">
    <source>
        <dbReference type="ARBA" id="ARBA00034247"/>
    </source>
</evidence>
<dbReference type="SMART" id="SM00267">
    <property type="entry name" value="GGDEF"/>
    <property type="match status" value="1"/>
</dbReference>
<proteinExistence type="predicted"/>